<reference evidence="2" key="1">
    <citation type="submission" date="2021-01" db="EMBL/GenBank/DDBJ databases">
        <title>Caligus Genome Assembly.</title>
        <authorList>
            <person name="Gallardo-Escarate C."/>
        </authorList>
    </citation>
    <scope>NUCLEOTIDE SEQUENCE [LARGE SCALE GENOMIC DNA]</scope>
</reference>
<evidence type="ECO:0000313" key="1">
    <source>
        <dbReference type="EMBL" id="QQP54724.1"/>
    </source>
</evidence>
<protein>
    <submittedName>
        <fullName evidence="1">Uncharacterized protein</fullName>
    </submittedName>
</protein>
<gene>
    <name evidence="1" type="ORF">FKW44_007647</name>
</gene>
<dbReference type="AlphaFoldDB" id="A0A7T8QTR2"/>
<name>A0A7T8QTR2_CALRO</name>
<organism evidence="1 2">
    <name type="scientific">Caligus rogercresseyi</name>
    <name type="common">Sea louse</name>
    <dbReference type="NCBI Taxonomy" id="217165"/>
    <lineage>
        <taxon>Eukaryota</taxon>
        <taxon>Metazoa</taxon>
        <taxon>Ecdysozoa</taxon>
        <taxon>Arthropoda</taxon>
        <taxon>Crustacea</taxon>
        <taxon>Multicrustacea</taxon>
        <taxon>Hexanauplia</taxon>
        <taxon>Copepoda</taxon>
        <taxon>Siphonostomatoida</taxon>
        <taxon>Caligidae</taxon>
        <taxon>Caligus</taxon>
    </lineage>
</organism>
<sequence>MNKKALEASYMVSYRIAQTGKPHTIMEEFFLPSAADAVGVMLGERQKVSYRPYRHQTTPFLGALVPWLGTFSNTYCFAYEPVNFINYSLMSQRTWPAWRSS</sequence>
<dbReference type="OrthoDB" id="6611449at2759"/>
<dbReference type="EMBL" id="CP045894">
    <property type="protein sequence ID" value="QQP54724.1"/>
    <property type="molecule type" value="Genomic_DNA"/>
</dbReference>
<proteinExistence type="predicted"/>
<accession>A0A7T8QTR2</accession>
<keyword evidence="2" id="KW-1185">Reference proteome</keyword>
<dbReference type="Proteomes" id="UP000595437">
    <property type="component" value="Chromosome 5"/>
</dbReference>
<evidence type="ECO:0000313" key="2">
    <source>
        <dbReference type="Proteomes" id="UP000595437"/>
    </source>
</evidence>